<reference evidence="1" key="2">
    <citation type="journal article" date="2015" name="Data Brief">
        <title>Shoot transcriptome of the giant reed, Arundo donax.</title>
        <authorList>
            <person name="Barrero R.A."/>
            <person name="Guerrero F.D."/>
            <person name="Moolhuijzen P."/>
            <person name="Goolsby J.A."/>
            <person name="Tidwell J."/>
            <person name="Bellgard S.E."/>
            <person name="Bellgard M.I."/>
        </authorList>
    </citation>
    <scope>NUCLEOTIDE SEQUENCE</scope>
    <source>
        <tissue evidence="1">Shoot tissue taken approximately 20 cm above the soil surface</tissue>
    </source>
</reference>
<evidence type="ECO:0000313" key="1">
    <source>
        <dbReference type="EMBL" id="JAE13239.1"/>
    </source>
</evidence>
<accession>A0A0A9FPQ3</accession>
<dbReference type="EMBL" id="GBRH01184657">
    <property type="protein sequence ID" value="JAE13239.1"/>
    <property type="molecule type" value="Transcribed_RNA"/>
</dbReference>
<protein>
    <submittedName>
        <fullName evidence="1">Uncharacterized protein</fullName>
    </submittedName>
</protein>
<reference evidence="1" key="1">
    <citation type="submission" date="2014-09" db="EMBL/GenBank/DDBJ databases">
        <authorList>
            <person name="Magalhaes I.L.F."/>
            <person name="Oliveira U."/>
            <person name="Santos F.R."/>
            <person name="Vidigal T.H.D.A."/>
            <person name="Brescovit A.D."/>
            <person name="Santos A.J."/>
        </authorList>
    </citation>
    <scope>NUCLEOTIDE SEQUENCE</scope>
    <source>
        <tissue evidence="1">Shoot tissue taken approximately 20 cm above the soil surface</tissue>
    </source>
</reference>
<name>A0A0A9FPQ3_ARUDO</name>
<sequence length="10" mass="1026">MSSSTSNSLI</sequence>
<organism evidence="1">
    <name type="scientific">Arundo donax</name>
    <name type="common">Giant reed</name>
    <name type="synonym">Donax arundinaceus</name>
    <dbReference type="NCBI Taxonomy" id="35708"/>
    <lineage>
        <taxon>Eukaryota</taxon>
        <taxon>Viridiplantae</taxon>
        <taxon>Streptophyta</taxon>
        <taxon>Embryophyta</taxon>
        <taxon>Tracheophyta</taxon>
        <taxon>Spermatophyta</taxon>
        <taxon>Magnoliopsida</taxon>
        <taxon>Liliopsida</taxon>
        <taxon>Poales</taxon>
        <taxon>Poaceae</taxon>
        <taxon>PACMAD clade</taxon>
        <taxon>Arundinoideae</taxon>
        <taxon>Arundineae</taxon>
        <taxon>Arundo</taxon>
    </lineage>
</organism>
<proteinExistence type="predicted"/>